<reference evidence="1 2" key="1">
    <citation type="journal article" date="2018" name="Proc. R. Soc. B">
        <title>A non-coding region near Follistatin controls head colour polymorphism in the Gouldian finch.</title>
        <authorList>
            <person name="Toomey M.B."/>
            <person name="Marques C.I."/>
            <person name="Andrade P."/>
            <person name="Araujo P.M."/>
            <person name="Sabatino S."/>
            <person name="Gazda M.A."/>
            <person name="Afonso S."/>
            <person name="Lopes R.J."/>
            <person name="Corbo J.C."/>
            <person name="Carneiro M."/>
        </authorList>
    </citation>
    <scope>NUCLEOTIDE SEQUENCE [LARGE SCALE GENOMIC DNA]</scope>
    <source>
        <strain evidence="1">Red01</strain>
        <tissue evidence="1">Muscle</tissue>
    </source>
</reference>
<dbReference type="Proteomes" id="UP000276834">
    <property type="component" value="Unassembled WGS sequence"/>
</dbReference>
<dbReference type="EMBL" id="QUSF01000001">
    <property type="protein sequence ID" value="RLW13081.1"/>
    <property type="molecule type" value="Genomic_DNA"/>
</dbReference>
<proteinExistence type="predicted"/>
<evidence type="ECO:0000313" key="2">
    <source>
        <dbReference type="Proteomes" id="UP000276834"/>
    </source>
</evidence>
<accession>A0A3L8TAK3</accession>
<name>A0A3L8TAK3_CHLGU</name>
<keyword evidence="2" id="KW-1185">Reference proteome</keyword>
<protein>
    <submittedName>
        <fullName evidence="1">Uncharacterized protein</fullName>
    </submittedName>
</protein>
<sequence>MLSVEEIHMVITQCLYSMKTIKRKTALHRTAEVIAKVTAYVSGLECTLGDYFTSGDTNAESISSLSSKCMKLQNLDEDPRSLKTKSITPSTSRATSNIEEIGMSVFEFRELQIGWSTYQLQKVIGIFFQGFKLSYKIIVDEAGIAELTDLLPVNVHSYWPKPCRKALRFSWVLSMSCHSPPLTNVLFNGCRAGGKYTPLNQLRGDSLVFCSGSRLLEEAATTPKGSALPCQCLLLETAISGLLKPTGAFLLHAAFLGIPRGWSVKSCKHGKDQSLEHSDSPAHSCCSSSKDGGINIEKRTERLGKTCAAIPDTTKKKVPLNSGTAQHNYRPATMEQNTTGPSQETVNTGLPLLNSIIRTKSVATKTAEGNFSSFMPSIGTMPVKRCVGSVTWSLLQPMNIMKTGFLRLCLSSLKVEVTWYVLHDRRYNLIGGQSANSHSNDSDPTTTTSHVLTGLFAIKQHIKAVQHQTQRFWDFQLQKTGKTCGLTNGYKVCVRKLLKRQMHKIAGNHTDCRGIAWASTDATVLILCKVKRKDMEKILVSLRETHTKERSQRTAVRISNKEHCKERKVNYSTRKDAKNVKNVSNLDVLPPDEFQANAFLKVAEKTIPPPEEQMSPAVITEGATKHTLRQIHSTITVNRIEKTLKASGLELHQFTRIFSFKCFILQLLDISLQKGKIIIILSDISQSGLRDLSRKRQVWHA</sequence>
<comment type="caution">
    <text evidence="1">The sequence shown here is derived from an EMBL/GenBank/DDBJ whole genome shotgun (WGS) entry which is preliminary data.</text>
</comment>
<evidence type="ECO:0000313" key="1">
    <source>
        <dbReference type="EMBL" id="RLW13081.1"/>
    </source>
</evidence>
<dbReference type="OrthoDB" id="9382538at2759"/>
<dbReference type="AlphaFoldDB" id="A0A3L8TAK3"/>
<organism evidence="1 2">
    <name type="scientific">Chloebia gouldiae</name>
    <name type="common">Gouldian finch</name>
    <name type="synonym">Erythrura gouldiae</name>
    <dbReference type="NCBI Taxonomy" id="44316"/>
    <lineage>
        <taxon>Eukaryota</taxon>
        <taxon>Metazoa</taxon>
        <taxon>Chordata</taxon>
        <taxon>Craniata</taxon>
        <taxon>Vertebrata</taxon>
        <taxon>Euteleostomi</taxon>
        <taxon>Archelosauria</taxon>
        <taxon>Archosauria</taxon>
        <taxon>Dinosauria</taxon>
        <taxon>Saurischia</taxon>
        <taxon>Theropoda</taxon>
        <taxon>Coelurosauria</taxon>
        <taxon>Aves</taxon>
        <taxon>Neognathae</taxon>
        <taxon>Neoaves</taxon>
        <taxon>Telluraves</taxon>
        <taxon>Australaves</taxon>
        <taxon>Passeriformes</taxon>
        <taxon>Passeroidea</taxon>
        <taxon>Passeridae</taxon>
        <taxon>Chloebia</taxon>
    </lineage>
</organism>
<gene>
    <name evidence="1" type="ORF">DV515_00000218</name>
</gene>